<protein>
    <submittedName>
        <fullName evidence="1">Uncharacterized protein</fullName>
    </submittedName>
</protein>
<accession>A0A244CMN8</accession>
<dbReference type="EMBL" id="MWPV01000005">
    <property type="protein sequence ID" value="OUL56873.1"/>
    <property type="molecule type" value="Genomic_DNA"/>
</dbReference>
<comment type="caution">
    <text evidence="1">The sequence shown here is derived from an EMBL/GenBank/DDBJ whole genome shotgun (WGS) entry which is preliminary data.</text>
</comment>
<sequence>MLPNKITQISVYAGDGELELLTYGSVHHYQPVQNKKHISIMLTNLACTFIGLNECNVLFDKI</sequence>
<keyword evidence="2" id="KW-1185">Reference proteome</keyword>
<reference evidence="1 2" key="1">
    <citation type="submission" date="2017-02" db="EMBL/GenBank/DDBJ databases">
        <title>Pseudoalteromonas ulvae TC14 Genome.</title>
        <authorList>
            <person name="Molmeret M."/>
        </authorList>
    </citation>
    <scope>NUCLEOTIDE SEQUENCE [LARGE SCALE GENOMIC DNA]</scope>
    <source>
        <strain evidence="1">TC14</strain>
    </source>
</reference>
<dbReference type="Proteomes" id="UP000194841">
    <property type="component" value="Unassembled WGS sequence"/>
</dbReference>
<proteinExistence type="predicted"/>
<name>A0A244CMN8_PSEDV</name>
<gene>
    <name evidence="1" type="ORF">B1199_16025</name>
</gene>
<dbReference type="AlphaFoldDB" id="A0A244CMN8"/>
<organism evidence="1 2">
    <name type="scientific">Pseudoalteromonas ulvae</name>
    <dbReference type="NCBI Taxonomy" id="107327"/>
    <lineage>
        <taxon>Bacteria</taxon>
        <taxon>Pseudomonadati</taxon>
        <taxon>Pseudomonadota</taxon>
        <taxon>Gammaproteobacteria</taxon>
        <taxon>Alteromonadales</taxon>
        <taxon>Pseudoalteromonadaceae</taxon>
        <taxon>Pseudoalteromonas</taxon>
    </lineage>
</organism>
<evidence type="ECO:0000313" key="1">
    <source>
        <dbReference type="EMBL" id="OUL56873.1"/>
    </source>
</evidence>
<evidence type="ECO:0000313" key="2">
    <source>
        <dbReference type="Proteomes" id="UP000194841"/>
    </source>
</evidence>